<proteinExistence type="predicted"/>
<evidence type="ECO:0000313" key="3">
    <source>
        <dbReference type="Proteomes" id="UP000178684"/>
    </source>
</evidence>
<dbReference type="Pfam" id="PF04464">
    <property type="entry name" value="Glyphos_transf"/>
    <property type="match status" value="1"/>
</dbReference>
<dbReference type="GO" id="GO:0016020">
    <property type="term" value="C:membrane"/>
    <property type="evidence" value="ECO:0007669"/>
    <property type="project" value="InterPro"/>
</dbReference>
<keyword evidence="1" id="KW-0472">Membrane</keyword>
<evidence type="ECO:0000256" key="1">
    <source>
        <dbReference type="SAM" id="Phobius"/>
    </source>
</evidence>
<dbReference type="GO" id="GO:0047355">
    <property type="term" value="F:CDP-glycerol glycerophosphotransferase activity"/>
    <property type="evidence" value="ECO:0007669"/>
    <property type="project" value="InterPro"/>
</dbReference>
<feature type="transmembrane region" description="Helical" evidence="1">
    <location>
        <begin position="101"/>
        <end position="118"/>
    </location>
</feature>
<dbReference type="AlphaFoldDB" id="A0A1F5X434"/>
<gene>
    <name evidence="2" type="ORF">A3B18_03395</name>
</gene>
<organism evidence="2 3">
    <name type="scientific">Candidatus Giovannonibacteria bacterium RIFCSPLOWO2_01_FULL_46_13</name>
    <dbReference type="NCBI Taxonomy" id="1798352"/>
    <lineage>
        <taxon>Bacteria</taxon>
        <taxon>Candidatus Giovannoniibacteriota</taxon>
    </lineage>
</organism>
<sequence length="444" mass="52060">MKTIFITSFHHHISRNILLSDFFVMLKNDKDMHVVVIVPKHKLNYFKENFESENVFIEGVELYQASRTFMGLLFKRLSRTFFDTGTTRGKRRYKFYWDRKFFYFVGSSFVSFFGRAFLAQRFVRWLDFNFSPFGFFADLIGKYSPSLIFSTDIHNENDVALMQDARRAGIKIIGMWRSWDNPTQQMLRVFPDVIVAGSEELKKETVKLHNYPEERIIVTGHPHYDRYLRAPLKPREKFFQDFKLDPSKPYIFFAPGGDKIINYNDADLFTLEILNDMSLQVLVRYPPGEDVKLIDEKKWPERIVFDKPAFRFSGRPDFEIRKVDDENLIDQIYYSSVVVTGPTSIPLDSSLMDRPVVVADMYPTARNKFGKGWGFLLDHIHKLISTGGVWHAETREDFEKAIKSYLENPSLHKEGRAKIRDIWFSRADGKASERLLGVIHNSLK</sequence>
<accession>A0A1F5X434</accession>
<dbReference type="InterPro" id="IPR043148">
    <property type="entry name" value="TagF_C"/>
</dbReference>
<evidence type="ECO:0000313" key="2">
    <source>
        <dbReference type="EMBL" id="OGF82640.1"/>
    </source>
</evidence>
<keyword evidence="1" id="KW-0812">Transmembrane</keyword>
<protein>
    <recommendedName>
        <fullName evidence="4">Glycosyltransferase subfamily 4-like N-terminal domain-containing protein</fullName>
    </recommendedName>
</protein>
<dbReference type="SUPFAM" id="SSF53756">
    <property type="entry name" value="UDP-Glycosyltransferase/glycogen phosphorylase"/>
    <property type="match status" value="1"/>
</dbReference>
<dbReference type="Gene3D" id="3.40.50.12580">
    <property type="match status" value="1"/>
</dbReference>
<reference evidence="2 3" key="1">
    <citation type="journal article" date="2016" name="Nat. Commun.">
        <title>Thousands of microbial genomes shed light on interconnected biogeochemical processes in an aquifer system.</title>
        <authorList>
            <person name="Anantharaman K."/>
            <person name="Brown C.T."/>
            <person name="Hug L.A."/>
            <person name="Sharon I."/>
            <person name="Castelle C.J."/>
            <person name="Probst A.J."/>
            <person name="Thomas B.C."/>
            <person name="Singh A."/>
            <person name="Wilkins M.J."/>
            <person name="Karaoz U."/>
            <person name="Brodie E.L."/>
            <person name="Williams K.H."/>
            <person name="Hubbard S.S."/>
            <person name="Banfield J.F."/>
        </authorList>
    </citation>
    <scope>NUCLEOTIDE SEQUENCE [LARGE SCALE GENOMIC DNA]</scope>
</reference>
<dbReference type="Proteomes" id="UP000178684">
    <property type="component" value="Unassembled WGS sequence"/>
</dbReference>
<comment type="caution">
    <text evidence="2">The sequence shown here is derived from an EMBL/GenBank/DDBJ whole genome shotgun (WGS) entry which is preliminary data.</text>
</comment>
<dbReference type="EMBL" id="MFIE01000015">
    <property type="protein sequence ID" value="OGF82640.1"/>
    <property type="molecule type" value="Genomic_DNA"/>
</dbReference>
<evidence type="ECO:0008006" key="4">
    <source>
        <dbReference type="Google" id="ProtNLM"/>
    </source>
</evidence>
<name>A0A1F5X434_9BACT</name>
<dbReference type="InterPro" id="IPR007554">
    <property type="entry name" value="Glycerophosphate_synth"/>
</dbReference>
<keyword evidence="1" id="KW-1133">Transmembrane helix</keyword>